<dbReference type="Proteomes" id="UP000257004">
    <property type="component" value="Unassembled WGS sequence"/>
</dbReference>
<reference evidence="3 4" key="1">
    <citation type="submission" date="2018-07" db="EMBL/GenBank/DDBJ databases">
        <title>Genomic Encyclopedia of Archaeal and Bacterial Type Strains, Phase II (KMG-II): from individual species to whole genera.</title>
        <authorList>
            <person name="Goeker M."/>
        </authorList>
    </citation>
    <scope>NUCLEOTIDE SEQUENCE [LARGE SCALE GENOMIC DNA]</scope>
    <source>
        <strain evidence="3 4">DSM 25795</strain>
    </source>
</reference>
<sequence>MKKFKLITLAILLMNSTYFFAQQTITDRKIQEAEQRKIENDLRNSLAQNHKELDTKITELKSKLKEAESQKKNLAQSEDNLKSTINKIEKLQTTNQKLENKITTTSISEEETLKLRIKTKENEVSIQKLKLTQITQQKELEKVLATL</sequence>
<name>A0A3D9FVX7_9FLAO</name>
<evidence type="ECO:0000313" key="4">
    <source>
        <dbReference type="Proteomes" id="UP000257004"/>
    </source>
</evidence>
<keyword evidence="1" id="KW-0175">Coiled coil</keyword>
<accession>A0A3D9FVX7</accession>
<evidence type="ECO:0000256" key="2">
    <source>
        <dbReference type="SAM" id="SignalP"/>
    </source>
</evidence>
<organism evidence="3 4">
    <name type="scientific">Flavobacterium cutihirudinis</name>
    <dbReference type="NCBI Taxonomy" id="1265740"/>
    <lineage>
        <taxon>Bacteria</taxon>
        <taxon>Pseudomonadati</taxon>
        <taxon>Bacteroidota</taxon>
        <taxon>Flavobacteriia</taxon>
        <taxon>Flavobacteriales</taxon>
        <taxon>Flavobacteriaceae</taxon>
        <taxon>Flavobacterium</taxon>
    </lineage>
</organism>
<comment type="caution">
    <text evidence="3">The sequence shown here is derived from an EMBL/GenBank/DDBJ whole genome shotgun (WGS) entry which is preliminary data.</text>
</comment>
<dbReference type="EMBL" id="QRDQ01000008">
    <property type="protein sequence ID" value="RED24906.1"/>
    <property type="molecule type" value="Genomic_DNA"/>
</dbReference>
<keyword evidence="4" id="KW-1185">Reference proteome</keyword>
<dbReference type="AlphaFoldDB" id="A0A3D9FVX7"/>
<keyword evidence="2" id="KW-0732">Signal</keyword>
<gene>
    <name evidence="3" type="ORF">BD847_1644</name>
</gene>
<evidence type="ECO:0000313" key="3">
    <source>
        <dbReference type="EMBL" id="RED24906.1"/>
    </source>
</evidence>
<proteinExistence type="predicted"/>
<feature type="signal peptide" evidence="2">
    <location>
        <begin position="1"/>
        <end position="21"/>
    </location>
</feature>
<evidence type="ECO:0000256" key="1">
    <source>
        <dbReference type="SAM" id="Coils"/>
    </source>
</evidence>
<protein>
    <recommendedName>
        <fullName evidence="5">Peptidase M23</fullName>
    </recommendedName>
</protein>
<evidence type="ECO:0008006" key="5">
    <source>
        <dbReference type="Google" id="ProtNLM"/>
    </source>
</evidence>
<feature type="chain" id="PRO_5017768211" description="Peptidase M23" evidence="2">
    <location>
        <begin position="22"/>
        <end position="147"/>
    </location>
</feature>
<feature type="coiled-coil region" evidence="1">
    <location>
        <begin position="43"/>
        <end position="108"/>
    </location>
</feature>